<protein>
    <submittedName>
        <fullName evidence="4">Uncharacterized protein</fullName>
    </submittedName>
</protein>
<keyword evidence="5" id="KW-1185">Reference proteome</keyword>
<evidence type="ECO:0000313" key="4">
    <source>
        <dbReference type="EMBL" id="SZX65818.1"/>
    </source>
</evidence>
<reference evidence="4 5" key="1">
    <citation type="submission" date="2016-10" db="EMBL/GenBank/DDBJ databases">
        <authorList>
            <person name="Cai Z."/>
        </authorList>
    </citation>
    <scope>NUCLEOTIDE SEQUENCE [LARGE SCALE GENOMIC DNA]</scope>
</reference>
<gene>
    <name evidence="4" type="ORF">BQ4739_LOCUS6284</name>
</gene>
<dbReference type="Gene3D" id="1.10.287.3240">
    <property type="match status" value="1"/>
</dbReference>
<proteinExistence type="inferred from homology"/>
<accession>A0A383VJW6</accession>
<dbReference type="Proteomes" id="UP000256970">
    <property type="component" value="Unassembled WGS sequence"/>
</dbReference>
<dbReference type="PANTHER" id="PTHR11671">
    <property type="entry name" value="V-TYPE ATP SYNTHASE SUBUNIT D"/>
    <property type="match status" value="1"/>
</dbReference>
<organism evidence="4 5">
    <name type="scientific">Tetradesmus obliquus</name>
    <name type="common">Green alga</name>
    <name type="synonym">Acutodesmus obliquus</name>
    <dbReference type="NCBI Taxonomy" id="3088"/>
    <lineage>
        <taxon>Eukaryota</taxon>
        <taxon>Viridiplantae</taxon>
        <taxon>Chlorophyta</taxon>
        <taxon>core chlorophytes</taxon>
        <taxon>Chlorophyceae</taxon>
        <taxon>CS clade</taxon>
        <taxon>Sphaeropleales</taxon>
        <taxon>Scenedesmaceae</taxon>
        <taxon>Tetradesmus</taxon>
    </lineage>
</organism>
<dbReference type="OrthoDB" id="7676488at2759"/>
<keyword evidence="2" id="KW-0813">Transport</keyword>
<sequence length="262" mass="28587">MSGSTNRYTVPPTVTVLTVMKARLVGATKGHALLKKKADALTVRYRQLLREIVEAKNGMGDAMKGSFFSLAEAKYAGGDSIKHTVFDNVDRATLKVYSSQENIAGVKIPKFESVSEPGETKMELTGLGKGGQQIQGCRKAYLSAIQLLVQLANLQTAFMTLDVALKVTNRRVNALENVVKPKIENTIAYIKGELDELEREEFFRLKKVQKNKQKVAAQELARKEAQAAEAAAAYDTGLMQDNTNGITSANLLTASNDADLVF</sequence>
<evidence type="ECO:0000256" key="1">
    <source>
        <dbReference type="ARBA" id="ARBA00005850"/>
    </source>
</evidence>
<dbReference type="EMBL" id="FNXT01000665">
    <property type="protein sequence ID" value="SZX65818.1"/>
    <property type="molecule type" value="Genomic_DNA"/>
</dbReference>
<dbReference type="STRING" id="3088.A0A383VJW6"/>
<dbReference type="GO" id="GO:0046961">
    <property type="term" value="F:proton-transporting ATPase activity, rotational mechanism"/>
    <property type="evidence" value="ECO:0007669"/>
    <property type="project" value="InterPro"/>
</dbReference>
<evidence type="ECO:0000256" key="2">
    <source>
        <dbReference type="ARBA" id="ARBA00022448"/>
    </source>
</evidence>
<keyword evidence="3" id="KW-0406">Ion transport</keyword>
<comment type="similarity">
    <text evidence="1">Belongs to the V-ATPase D subunit family.</text>
</comment>
<dbReference type="AlphaFoldDB" id="A0A383VJW6"/>
<evidence type="ECO:0000313" key="5">
    <source>
        <dbReference type="Proteomes" id="UP000256970"/>
    </source>
</evidence>
<evidence type="ECO:0000256" key="3">
    <source>
        <dbReference type="ARBA" id="ARBA00023065"/>
    </source>
</evidence>
<dbReference type="FunFam" id="1.10.287.3240:FF:000003">
    <property type="entry name" value="V-type proton ATPase subunit D"/>
    <property type="match status" value="1"/>
</dbReference>
<dbReference type="Pfam" id="PF01813">
    <property type="entry name" value="ATP-synt_D"/>
    <property type="match status" value="1"/>
</dbReference>
<name>A0A383VJW6_TETOB</name>
<dbReference type="InterPro" id="IPR002699">
    <property type="entry name" value="V_ATPase_D"/>
</dbReference>
<dbReference type="NCBIfam" id="TIGR00309">
    <property type="entry name" value="V_ATPase_subD"/>
    <property type="match status" value="1"/>
</dbReference>